<name>A0A451A4N7_9GAMM</name>
<dbReference type="EMBL" id="CAADFY010000238">
    <property type="protein sequence ID" value="VFK60973.1"/>
    <property type="molecule type" value="Genomic_DNA"/>
</dbReference>
<dbReference type="EMBL" id="CAADFV010000232">
    <property type="protein sequence ID" value="VFK70061.1"/>
    <property type="molecule type" value="Genomic_DNA"/>
</dbReference>
<dbReference type="SUPFAM" id="SSF51735">
    <property type="entry name" value="NAD(P)-binding Rossmann-fold domains"/>
    <property type="match status" value="1"/>
</dbReference>
<dbReference type="PRINTS" id="PR00081">
    <property type="entry name" value="GDHRDH"/>
</dbReference>
<evidence type="ECO:0000313" key="4">
    <source>
        <dbReference type="EMBL" id="VFK70061.1"/>
    </source>
</evidence>
<dbReference type="InterPro" id="IPR036291">
    <property type="entry name" value="NAD(P)-bd_dom_sf"/>
</dbReference>
<dbReference type="InterPro" id="IPR002347">
    <property type="entry name" value="SDR_fam"/>
</dbReference>
<dbReference type="PANTHER" id="PTHR43639">
    <property type="entry name" value="OXIDOREDUCTASE, SHORT-CHAIN DEHYDROGENASE/REDUCTASE FAMILY (AFU_ORTHOLOGUE AFUA_5G02870)"/>
    <property type="match status" value="1"/>
</dbReference>
<dbReference type="PANTHER" id="PTHR43639:SF1">
    <property type="entry name" value="SHORT-CHAIN DEHYDROGENASE_REDUCTASE FAMILY PROTEIN"/>
    <property type="match status" value="1"/>
</dbReference>
<reference evidence="3" key="1">
    <citation type="submission" date="2019-02" db="EMBL/GenBank/DDBJ databases">
        <authorList>
            <person name="Gruber-Vodicka R. H."/>
            <person name="Seah K. B. B."/>
        </authorList>
    </citation>
    <scope>NUCLEOTIDE SEQUENCE</scope>
    <source>
        <strain evidence="4">BECK_BY2</strain>
        <strain evidence="3">BECK_BY3</strain>
    </source>
</reference>
<sequence length="275" mass="29577">MIVVTNNIRFHAGFEQEDNMQIHGLPLQGKVVFISGGAWRIGAVIVRTLHAEGMNVVFQYRESQEAATQLCDELNQKRPDSIHAFQADLLHTGDIPSLLEKTVAVHGRLDAVVNNASGFYPTPLKTLSETDWDELMGTNVKAPLFIAKAAAPHLAATDTNPNGGCIVNIADIYGVRPLAEHPIYCAAKAALIMLTKSLARDLGPSIRVNAVAPGAILWPEQGMDDAAREALLARTPLKRLGDPADIARAVLFLIKDAVYSSGEMIVVDGGRLVTG</sequence>
<evidence type="ECO:0000256" key="1">
    <source>
        <dbReference type="ARBA" id="ARBA00006484"/>
    </source>
</evidence>
<proteinExistence type="inferred from homology"/>
<keyword evidence="2" id="KW-0560">Oxidoreductase</keyword>
<dbReference type="PRINTS" id="PR00080">
    <property type="entry name" value="SDRFAMILY"/>
</dbReference>
<dbReference type="GO" id="GO:0016491">
    <property type="term" value="F:oxidoreductase activity"/>
    <property type="evidence" value="ECO:0007669"/>
    <property type="project" value="UniProtKB-KW"/>
</dbReference>
<organism evidence="3">
    <name type="scientific">Candidatus Kentrum sp. TUN</name>
    <dbReference type="NCBI Taxonomy" id="2126343"/>
    <lineage>
        <taxon>Bacteria</taxon>
        <taxon>Pseudomonadati</taxon>
        <taxon>Pseudomonadota</taxon>
        <taxon>Gammaproteobacteria</taxon>
        <taxon>Candidatus Kentrum</taxon>
    </lineage>
</organism>
<evidence type="ECO:0000313" key="3">
    <source>
        <dbReference type="EMBL" id="VFK60973.1"/>
    </source>
</evidence>
<dbReference type="InterPro" id="IPR020904">
    <property type="entry name" value="Sc_DH/Rdtase_CS"/>
</dbReference>
<dbReference type="AlphaFoldDB" id="A0A451A4N7"/>
<dbReference type="FunFam" id="3.40.50.720:FF:000084">
    <property type="entry name" value="Short-chain dehydrogenase reductase"/>
    <property type="match status" value="1"/>
</dbReference>
<dbReference type="Pfam" id="PF13561">
    <property type="entry name" value="adh_short_C2"/>
    <property type="match status" value="1"/>
</dbReference>
<evidence type="ECO:0000256" key="2">
    <source>
        <dbReference type="ARBA" id="ARBA00023002"/>
    </source>
</evidence>
<dbReference type="PROSITE" id="PS00061">
    <property type="entry name" value="ADH_SHORT"/>
    <property type="match status" value="1"/>
</dbReference>
<dbReference type="Gene3D" id="3.40.50.720">
    <property type="entry name" value="NAD(P)-binding Rossmann-like Domain"/>
    <property type="match status" value="1"/>
</dbReference>
<protein>
    <submittedName>
        <fullName evidence="3">Pteridine reductase</fullName>
    </submittedName>
</protein>
<dbReference type="NCBIfam" id="NF006598">
    <property type="entry name" value="PRK09135.1"/>
    <property type="match status" value="1"/>
</dbReference>
<gene>
    <name evidence="4" type="ORF">BECKTUN1418E_GA0071001_12322</name>
    <name evidence="3" type="ORF">BECKTUN1418F_GA0071002_12382</name>
</gene>
<accession>A0A451A4N7</accession>
<comment type="similarity">
    <text evidence="1">Belongs to the short-chain dehydrogenases/reductases (SDR) family.</text>
</comment>